<dbReference type="EMBL" id="JYDW01000299">
    <property type="protein sequence ID" value="KRZ49694.1"/>
    <property type="molecule type" value="Genomic_DNA"/>
</dbReference>
<dbReference type="InterPro" id="IPR043502">
    <property type="entry name" value="DNA/RNA_pol_sf"/>
</dbReference>
<dbReference type="SUPFAM" id="SSF56672">
    <property type="entry name" value="DNA/RNA polymerases"/>
    <property type="match status" value="1"/>
</dbReference>
<reference evidence="2 3" key="1">
    <citation type="submission" date="2015-05" db="EMBL/GenBank/DDBJ databases">
        <title>Evolution of Trichinella species and genotypes.</title>
        <authorList>
            <person name="Korhonen P.K."/>
            <person name="Edoardo P."/>
            <person name="Giuseppe L.R."/>
            <person name="Gasser R.B."/>
        </authorList>
    </citation>
    <scope>NUCLEOTIDE SEQUENCE [LARGE SCALE GENOMIC DNA]</scope>
    <source>
        <strain evidence="2">ISS10</strain>
    </source>
</reference>
<sequence>MPVLFDFRKLNNVIWKDAHTLPRFCDTLDALAGARWFLASTWQADTGRLMSNNKIGRRRHSPPPLGFFKAHGDSSERPGGLRLLGVPGRCHHFLQNCRRKYGTTTRGIPPPPELEAPTCVSKLRQFMGLAWYYRKFVKGFANVAALFHRLLEKGAEWDWSKDCQSAFDALNFCAGPLISGLLSAVHRRRGRQRRRPWGGAEPKGSESRKSRGVIESHADQG</sequence>
<dbReference type="Proteomes" id="UP000054721">
    <property type="component" value="Unassembled WGS sequence"/>
</dbReference>
<evidence type="ECO:0000313" key="3">
    <source>
        <dbReference type="Proteomes" id="UP000054721"/>
    </source>
</evidence>
<dbReference type="InterPro" id="IPR043128">
    <property type="entry name" value="Rev_trsase/Diguanyl_cyclase"/>
</dbReference>
<evidence type="ECO:0000256" key="1">
    <source>
        <dbReference type="SAM" id="MobiDB-lite"/>
    </source>
</evidence>
<proteinExistence type="predicted"/>
<dbReference type="PANTHER" id="PTHR34072:SF52">
    <property type="entry name" value="RIBONUCLEASE H"/>
    <property type="match status" value="1"/>
</dbReference>
<dbReference type="STRING" id="6335.A0A0V1KS77"/>
<accession>A0A0V1KS77</accession>
<evidence type="ECO:0000313" key="2">
    <source>
        <dbReference type="EMBL" id="KRZ49694.1"/>
    </source>
</evidence>
<feature type="compositionally biased region" description="Basic and acidic residues" evidence="1">
    <location>
        <begin position="203"/>
        <end position="221"/>
    </location>
</feature>
<gene>
    <name evidence="2" type="ORF">T02_5207</name>
</gene>
<dbReference type="PANTHER" id="PTHR34072">
    <property type="entry name" value="ENZYMATIC POLYPROTEIN-RELATED"/>
    <property type="match status" value="1"/>
</dbReference>
<dbReference type="AlphaFoldDB" id="A0A0V1KS77"/>
<comment type="caution">
    <text evidence="2">The sequence shown here is derived from an EMBL/GenBank/DDBJ whole genome shotgun (WGS) entry which is preliminary data.</text>
</comment>
<name>A0A0V1KS77_9BILA</name>
<dbReference type="OrthoDB" id="5841601at2759"/>
<dbReference type="Gene3D" id="3.30.70.270">
    <property type="match status" value="1"/>
</dbReference>
<protein>
    <recommendedName>
        <fullName evidence="4">Reverse transcriptase/retrotransposon-derived protein RNase H-like domain-containing protein</fullName>
    </recommendedName>
</protein>
<keyword evidence="3" id="KW-1185">Reference proteome</keyword>
<evidence type="ECO:0008006" key="4">
    <source>
        <dbReference type="Google" id="ProtNLM"/>
    </source>
</evidence>
<feature type="region of interest" description="Disordered" evidence="1">
    <location>
        <begin position="190"/>
        <end position="221"/>
    </location>
</feature>
<organism evidence="2 3">
    <name type="scientific">Trichinella nativa</name>
    <dbReference type="NCBI Taxonomy" id="6335"/>
    <lineage>
        <taxon>Eukaryota</taxon>
        <taxon>Metazoa</taxon>
        <taxon>Ecdysozoa</taxon>
        <taxon>Nematoda</taxon>
        <taxon>Enoplea</taxon>
        <taxon>Dorylaimia</taxon>
        <taxon>Trichinellida</taxon>
        <taxon>Trichinellidae</taxon>
        <taxon>Trichinella</taxon>
    </lineage>
</organism>